<feature type="region of interest" description="Disordered" evidence="1">
    <location>
        <begin position="137"/>
        <end position="315"/>
    </location>
</feature>
<dbReference type="OrthoDB" id="551030at2759"/>
<evidence type="ECO:0000256" key="1">
    <source>
        <dbReference type="SAM" id="MobiDB-lite"/>
    </source>
</evidence>
<dbReference type="Proteomes" id="UP000075714">
    <property type="component" value="Unassembled WGS sequence"/>
</dbReference>
<feature type="compositionally biased region" description="Low complexity" evidence="1">
    <location>
        <begin position="215"/>
        <end position="248"/>
    </location>
</feature>
<gene>
    <name evidence="2" type="ORF">GPECTOR_95g698</name>
</gene>
<proteinExistence type="predicted"/>
<accession>A0A150G0D0</accession>
<evidence type="ECO:0000313" key="3">
    <source>
        <dbReference type="Proteomes" id="UP000075714"/>
    </source>
</evidence>
<feature type="compositionally biased region" description="Low complexity" evidence="1">
    <location>
        <begin position="191"/>
        <end position="201"/>
    </location>
</feature>
<comment type="caution">
    <text evidence="2">The sequence shown here is derived from an EMBL/GenBank/DDBJ whole genome shotgun (WGS) entry which is preliminary data.</text>
</comment>
<dbReference type="EMBL" id="LSYV01000096">
    <property type="protein sequence ID" value="KXZ43309.1"/>
    <property type="molecule type" value="Genomic_DNA"/>
</dbReference>
<organism evidence="2 3">
    <name type="scientific">Gonium pectorale</name>
    <name type="common">Green alga</name>
    <dbReference type="NCBI Taxonomy" id="33097"/>
    <lineage>
        <taxon>Eukaryota</taxon>
        <taxon>Viridiplantae</taxon>
        <taxon>Chlorophyta</taxon>
        <taxon>core chlorophytes</taxon>
        <taxon>Chlorophyceae</taxon>
        <taxon>CS clade</taxon>
        <taxon>Chlamydomonadales</taxon>
        <taxon>Volvocaceae</taxon>
        <taxon>Gonium</taxon>
    </lineage>
</organism>
<keyword evidence="3" id="KW-1185">Reference proteome</keyword>
<evidence type="ECO:0000313" key="2">
    <source>
        <dbReference type="EMBL" id="KXZ43309.1"/>
    </source>
</evidence>
<dbReference type="AlphaFoldDB" id="A0A150G0D0"/>
<protein>
    <submittedName>
        <fullName evidence="2">Uncharacterized protein</fullName>
    </submittedName>
</protein>
<dbReference type="PROSITE" id="PS50096">
    <property type="entry name" value="IQ"/>
    <property type="match status" value="1"/>
</dbReference>
<feature type="region of interest" description="Disordered" evidence="1">
    <location>
        <begin position="358"/>
        <end position="406"/>
    </location>
</feature>
<dbReference type="STRING" id="33097.A0A150G0D0"/>
<name>A0A150G0D0_GONPE</name>
<feature type="compositionally biased region" description="Low complexity" evidence="1">
    <location>
        <begin position="147"/>
        <end position="156"/>
    </location>
</feature>
<feature type="region of interest" description="Disordered" evidence="1">
    <location>
        <begin position="32"/>
        <end position="51"/>
    </location>
</feature>
<sequence>MTKHRALLSRHEQLVLEGQERLRYVQAQVRTARAQMPPPPPPPKPGEEKAKALGPEVTAVPVVNATCWATCFGLEPPPRPPPPPPLPRTVLAPPMIVPLPPPSYFREAVAARLGLPQAANAHPGTAESVVFATSPDEVPTATQPFTASAGGASDAARSPPDRRQRGASGGSAGGSPSGGGMDLPGQLRTSAAAPADAAPAAHGPRNQAGGELVGAAQPPAASSSPQPWSLSPLGALASLAQPLTPGGRPRSDLGAGGGGSGPRKAVLPPMRPSPAREGGPRSSLGASKRRGQDQGPGRPASSPSQMAADAASLNPVVVDLDRYRDPESLRRITLIQAAQRGRLARRQAAALRAQAAAGPLGAKAGEPPGGDPFSASRRGLQGNNMSEGALPPLSPKRGAGDAPDDELDLDAAIAALSAA</sequence>
<feature type="compositionally biased region" description="Gly residues" evidence="1">
    <location>
        <begin position="167"/>
        <end position="182"/>
    </location>
</feature>
<reference evidence="3" key="1">
    <citation type="journal article" date="2016" name="Nat. Commun.">
        <title>The Gonium pectorale genome demonstrates co-option of cell cycle regulation during the evolution of multicellularity.</title>
        <authorList>
            <person name="Hanschen E.R."/>
            <person name="Marriage T.N."/>
            <person name="Ferris P.J."/>
            <person name="Hamaji T."/>
            <person name="Toyoda A."/>
            <person name="Fujiyama A."/>
            <person name="Neme R."/>
            <person name="Noguchi H."/>
            <person name="Minakuchi Y."/>
            <person name="Suzuki M."/>
            <person name="Kawai-Toyooka H."/>
            <person name="Smith D.R."/>
            <person name="Sparks H."/>
            <person name="Anderson J."/>
            <person name="Bakaric R."/>
            <person name="Luria V."/>
            <person name="Karger A."/>
            <person name="Kirschner M.W."/>
            <person name="Durand P.M."/>
            <person name="Michod R.E."/>
            <person name="Nozaki H."/>
            <person name="Olson B.J."/>
        </authorList>
    </citation>
    <scope>NUCLEOTIDE SEQUENCE [LARGE SCALE GENOMIC DNA]</scope>
    <source>
        <strain evidence="3">NIES-2863</strain>
    </source>
</reference>